<accession>A0A1Z3HS90</accession>
<evidence type="ECO:0000313" key="2">
    <source>
        <dbReference type="EMBL" id="ASC73165.1"/>
    </source>
</evidence>
<feature type="domain" description="DUF5117" evidence="1">
    <location>
        <begin position="16"/>
        <end position="180"/>
    </location>
</feature>
<organism evidence="2 3">
    <name type="scientific">Halomicronema hongdechloris C2206</name>
    <dbReference type="NCBI Taxonomy" id="1641165"/>
    <lineage>
        <taxon>Bacteria</taxon>
        <taxon>Bacillati</taxon>
        <taxon>Cyanobacteriota</taxon>
        <taxon>Cyanophyceae</taxon>
        <taxon>Nodosilineales</taxon>
        <taxon>Nodosilineaceae</taxon>
        <taxon>Halomicronema</taxon>
    </lineage>
</organism>
<dbReference type="EMBL" id="CP021983">
    <property type="protein sequence ID" value="ASC73165.1"/>
    <property type="molecule type" value="Genomic_DNA"/>
</dbReference>
<protein>
    <recommendedName>
        <fullName evidence="1">DUF5117 domain-containing protein</fullName>
    </recommendedName>
</protein>
<dbReference type="PANTHER" id="PTHR38478:SF1">
    <property type="entry name" value="ZINC DEPENDENT METALLOPROTEASE DOMAIN LIPOPROTEIN"/>
    <property type="match status" value="1"/>
</dbReference>
<gene>
    <name evidence="2" type="ORF">XM38_041270</name>
</gene>
<sequence>MVPNLYFRDTPPSRSQPLLQRSFSDSVLYALPIVSIDPSTDALLIDLGDLLLNRDPANLMGAFPWVLSSYAPNPDTSYLESIQAFPENLELSTQLGFTGGGVSSDPFAALFAWSLASVPDPRAFSLTVRYSLSKLPLNPRYQPRRADERVGYFLTAFRTPAQAQRSTAFVRYINRWHLEKQDPQAAISPPKEPIVFWIENTVPPQYRTAIREGVLMWNQAFQQAGFQGAIEVRQMPDDADWDPADVRYNVIRWSDSFSTWAIGLGPSRVNPYTGEILDADVILDANVIRLLYQQYQSLVAATAPPTSLYLQLCGHRFQPLYLQWLSIQAGADPRQVLRPTAKAWA</sequence>
<dbReference type="PANTHER" id="PTHR38478">
    <property type="entry name" value="PEPTIDASE M1A AND M12B"/>
    <property type="match status" value="1"/>
</dbReference>
<dbReference type="SUPFAM" id="SSF55486">
    <property type="entry name" value="Metalloproteases ('zincins'), catalytic domain"/>
    <property type="match status" value="1"/>
</dbReference>
<evidence type="ECO:0000259" key="1">
    <source>
        <dbReference type="Pfam" id="PF17148"/>
    </source>
</evidence>
<dbReference type="Pfam" id="PF17148">
    <property type="entry name" value="DUF5117"/>
    <property type="match status" value="1"/>
</dbReference>
<dbReference type="Proteomes" id="UP000191901">
    <property type="component" value="Chromosome"/>
</dbReference>
<dbReference type="AlphaFoldDB" id="A0A1Z3HS90"/>
<dbReference type="KEGG" id="hhg:XM38_041270"/>
<reference evidence="2 3" key="1">
    <citation type="journal article" date="2016" name="Biochim. Biophys. Acta">
        <title>Characterization of red-shifted phycobilisomes isolated from the chlorophyll f-containing cyanobacterium Halomicronema hongdechloris.</title>
        <authorList>
            <person name="Li Y."/>
            <person name="Lin Y."/>
            <person name="Garvey C.J."/>
            <person name="Birch D."/>
            <person name="Corkery R.W."/>
            <person name="Loughlin P.C."/>
            <person name="Scheer H."/>
            <person name="Willows R.D."/>
            <person name="Chen M."/>
        </authorList>
    </citation>
    <scope>NUCLEOTIDE SEQUENCE [LARGE SCALE GENOMIC DNA]</scope>
    <source>
        <strain evidence="2 3">C2206</strain>
    </source>
</reference>
<keyword evidence="3" id="KW-1185">Reference proteome</keyword>
<evidence type="ECO:0000313" key="3">
    <source>
        <dbReference type="Proteomes" id="UP000191901"/>
    </source>
</evidence>
<proteinExistence type="predicted"/>
<name>A0A1Z3HS90_9CYAN</name>
<dbReference type="InterPro" id="IPR033413">
    <property type="entry name" value="DUF5117"/>
</dbReference>